<accession>A0A5S9R6K6</accession>
<evidence type="ECO:0008006" key="7">
    <source>
        <dbReference type="Google" id="ProtNLM"/>
    </source>
</evidence>
<dbReference type="GO" id="GO:0032259">
    <property type="term" value="P:methylation"/>
    <property type="evidence" value="ECO:0007669"/>
    <property type="project" value="UniProtKB-KW"/>
</dbReference>
<dbReference type="PANTHER" id="PTHR12829:SF7">
    <property type="entry name" value="N6-ADENOSINE-METHYLTRANSFERASE CATALYTIC SUBUNIT"/>
    <property type="match status" value="1"/>
</dbReference>
<keyword evidence="1" id="KW-0489">Methyltransferase</keyword>
<sequence>MTSPAWAFDHLRQYKYGVIIADPPWKYEMRSEKGYGKSPEAHYETMSDEEIASLPVHLLASDDCILVMWAVWPKLPAAIEIVRRWGFTYKTGGSWTKTTRTGKRAFGTGYILRSSCEPFLLATIGSPQVADRAVRNLIESPRRAHSQKPPEMRRMVERLRPNAFGAELFAIEPWPGHDTWNPKPHRPAVAEAGSAA</sequence>
<dbReference type="GO" id="GO:0003676">
    <property type="term" value="F:nucleic acid binding"/>
    <property type="evidence" value="ECO:0007669"/>
    <property type="project" value="InterPro"/>
</dbReference>
<evidence type="ECO:0000313" key="6">
    <source>
        <dbReference type="Proteomes" id="UP000433050"/>
    </source>
</evidence>
<proteinExistence type="inferred from homology"/>
<dbReference type="RefSeq" id="WP_159602123.1">
    <property type="nucleotide sequence ID" value="NZ_CACSAS010000017.1"/>
</dbReference>
<reference evidence="5 6" key="1">
    <citation type="submission" date="2019-12" db="EMBL/GenBank/DDBJ databases">
        <authorList>
            <person name="Reyes-Prieto M."/>
        </authorList>
    </citation>
    <scope>NUCLEOTIDE SEQUENCE [LARGE SCALE GENOMIC DNA]</scope>
    <source>
        <strain evidence="5">HF14-78462</strain>
    </source>
</reference>
<dbReference type="PROSITE" id="PS51143">
    <property type="entry name" value="MT_A70"/>
    <property type="match status" value="1"/>
</dbReference>
<name>A0A5S9R6K6_9HYPH</name>
<dbReference type="GO" id="GO:0008168">
    <property type="term" value="F:methyltransferase activity"/>
    <property type="evidence" value="ECO:0007669"/>
    <property type="project" value="UniProtKB-KW"/>
</dbReference>
<keyword evidence="6" id="KW-1185">Reference proteome</keyword>
<evidence type="ECO:0000256" key="4">
    <source>
        <dbReference type="PROSITE-ProRule" id="PRU00489"/>
    </source>
</evidence>
<gene>
    <name evidence="5" type="ORF">STARVERO_04398</name>
</gene>
<dbReference type="PROSITE" id="PS00092">
    <property type="entry name" value="N6_MTASE"/>
    <property type="match status" value="1"/>
</dbReference>
<dbReference type="Pfam" id="PF05063">
    <property type="entry name" value="MT-A70"/>
    <property type="match status" value="1"/>
</dbReference>
<protein>
    <recommendedName>
        <fullName evidence="7">MT-A70 family protein</fullName>
    </recommendedName>
</protein>
<keyword evidence="2" id="KW-0808">Transferase</keyword>
<keyword evidence="3" id="KW-0949">S-adenosyl-L-methionine</keyword>
<evidence type="ECO:0000313" key="5">
    <source>
        <dbReference type="EMBL" id="CAA0128982.1"/>
    </source>
</evidence>
<comment type="similarity">
    <text evidence="4">Belongs to the MT-A70-like family.</text>
</comment>
<dbReference type="InterPro" id="IPR029063">
    <property type="entry name" value="SAM-dependent_MTases_sf"/>
</dbReference>
<dbReference type="PANTHER" id="PTHR12829">
    <property type="entry name" value="N6-ADENOSINE-METHYLTRANSFERASE"/>
    <property type="match status" value="1"/>
</dbReference>
<dbReference type="SUPFAM" id="SSF53335">
    <property type="entry name" value="S-adenosyl-L-methionine-dependent methyltransferases"/>
    <property type="match status" value="1"/>
</dbReference>
<dbReference type="Proteomes" id="UP000433050">
    <property type="component" value="Unassembled WGS sequence"/>
</dbReference>
<evidence type="ECO:0000256" key="1">
    <source>
        <dbReference type="ARBA" id="ARBA00022603"/>
    </source>
</evidence>
<dbReference type="InterPro" id="IPR002052">
    <property type="entry name" value="DNA_methylase_N6_adenine_CS"/>
</dbReference>
<evidence type="ECO:0000256" key="2">
    <source>
        <dbReference type="ARBA" id="ARBA00022679"/>
    </source>
</evidence>
<dbReference type="AlphaFoldDB" id="A0A5S9R6K6"/>
<organism evidence="5 6">
    <name type="scientific">Starkeya nomas</name>
    <dbReference type="NCBI Taxonomy" id="2666134"/>
    <lineage>
        <taxon>Bacteria</taxon>
        <taxon>Pseudomonadati</taxon>
        <taxon>Pseudomonadota</taxon>
        <taxon>Alphaproteobacteria</taxon>
        <taxon>Hyphomicrobiales</taxon>
        <taxon>Xanthobacteraceae</taxon>
        <taxon>Starkeya</taxon>
    </lineage>
</organism>
<dbReference type="EMBL" id="CACSAS010000017">
    <property type="protein sequence ID" value="CAA0128982.1"/>
    <property type="molecule type" value="Genomic_DNA"/>
</dbReference>
<evidence type="ECO:0000256" key="3">
    <source>
        <dbReference type="ARBA" id="ARBA00022691"/>
    </source>
</evidence>
<dbReference type="InterPro" id="IPR007757">
    <property type="entry name" value="MT-A70-like"/>
</dbReference>